<sequence>MIHCLRGESEILVQGPNSDVGGLWTSNSAYYPQKLPHAVPKWKRDSYSMQWKSVIENIKKKSAKRLSIIRSCGVKFYYSEGRVVNIDGIPVLKPSWKAFSYADLAAATANPCSNATTIERKTTHHGCW</sequence>
<dbReference type="EMBL" id="JBBPBM010000004">
    <property type="protein sequence ID" value="KAK8589087.1"/>
    <property type="molecule type" value="Genomic_DNA"/>
</dbReference>
<evidence type="ECO:0000313" key="2">
    <source>
        <dbReference type="Proteomes" id="UP001472677"/>
    </source>
</evidence>
<name>A0ABR2FY07_9ROSI</name>
<organism evidence="1 2">
    <name type="scientific">Hibiscus sabdariffa</name>
    <name type="common">roselle</name>
    <dbReference type="NCBI Taxonomy" id="183260"/>
    <lineage>
        <taxon>Eukaryota</taxon>
        <taxon>Viridiplantae</taxon>
        <taxon>Streptophyta</taxon>
        <taxon>Embryophyta</taxon>
        <taxon>Tracheophyta</taxon>
        <taxon>Spermatophyta</taxon>
        <taxon>Magnoliopsida</taxon>
        <taxon>eudicotyledons</taxon>
        <taxon>Gunneridae</taxon>
        <taxon>Pentapetalae</taxon>
        <taxon>rosids</taxon>
        <taxon>malvids</taxon>
        <taxon>Malvales</taxon>
        <taxon>Malvaceae</taxon>
        <taxon>Malvoideae</taxon>
        <taxon>Hibiscus</taxon>
    </lineage>
</organism>
<keyword evidence="2" id="KW-1185">Reference proteome</keyword>
<reference evidence="1 2" key="1">
    <citation type="journal article" date="2024" name="G3 (Bethesda)">
        <title>Genome assembly of Hibiscus sabdariffa L. provides insights into metabolisms of medicinal natural products.</title>
        <authorList>
            <person name="Kim T."/>
        </authorList>
    </citation>
    <scope>NUCLEOTIDE SEQUENCE [LARGE SCALE GENOMIC DNA]</scope>
    <source>
        <strain evidence="1">TK-2024</strain>
        <tissue evidence="1">Old leaves</tissue>
    </source>
</reference>
<proteinExistence type="predicted"/>
<accession>A0ABR2FY07</accession>
<comment type="caution">
    <text evidence="1">The sequence shown here is derived from an EMBL/GenBank/DDBJ whole genome shotgun (WGS) entry which is preliminary data.</text>
</comment>
<dbReference type="Proteomes" id="UP001472677">
    <property type="component" value="Unassembled WGS sequence"/>
</dbReference>
<protein>
    <submittedName>
        <fullName evidence="1">Uncharacterized protein</fullName>
    </submittedName>
</protein>
<gene>
    <name evidence="1" type="ORF">V6N12_023493</name>
</gene>
<evidence type="ECO:0000313" key="1">
    <source>
        <dbReference type="EMBL" id="KAK8589087.1"/>
    </source>
</evidence>